<dbReference type="EMBL" id="JAKKPZ010000231">
    <property type="protein sequence ID" value="KAI1698165.1"/>
    <property type="molecule type" value="Genomic_DNA"/>
</dbReference>
<proteinExistence type="predicted"/>
<keyword evidence="2" id="KW-1185">Reference proteome</keyword>
<evidence type="ECO:0000313" key="2">
    <source>
        <dbReference type="Proteomes" id="UP001201812"/>
    </source>
</evidence>
<protein>
    <submittedName>
        <fullName evidence="1">Uncharacterized protein</fullName>
    </submittedName>
</protein>
<reference evidence="1" key="1">
    <citation type="submission" date="2022-01" db="EMBL/GenBank/DDBJ databases">
        <title>Genome Sequence Resource for Two Populations of Ditylenchus destructor, the Migratory Endoparasitic Phytonematode.</title>
        <authorList>
            <person name="Zhang H."/>
            <person name="Lin R."/>
            <person name="Xie B."/>
        </authorList>
    </citation>
    <scope>NUCLEOTIDE SEQUENCE</scope>
    <source>
        <strain evidence="1">BazhouSP</strain>
    </source>
</reference>
<dbReference type="AlphaFoldDB" id="A0AAD4MLF4"/>
<evidence type="ECO:0000313" key="1">
    <source>
        <dbReference type="EMBL" id="KAI1698165.1"/>
    </source>
</evidence>
<gene>
    <name evidence="1" type="ORF">DdX_18060</name>
</gene>
<sequence length="84" mass="9580">MIRDHDGNLRFYCISYILHAGTNEKVHAVDNGIIQQNETVRPVDPLNLPTEEKIPGFPVHTTSYKVRLEARYSPNGNSMYNGHQ</sequence>
<dbReference type="Proteomes" id="UP001201812">
    <property type="component" value="Unassembled WGS sequence"/>
</dbReference>
<accession>A0AAD4MLF4</accession>
<organism evidence="1 2">
    <name type="scientific">Ditylenchus destructor</name>
    <dbReference type="NCBI Taxonomy" id="166010"/>
    <lineage>
        <taxon>Eukaryota</taxon>
        <taxon>Metazoa</taxon>
        <taxon>Ecdysozoa</taxon>
        <taxon>Nematoda</taxon>
        <taxon>Chromadorea</taxon>
        <taxon>Rhabditida</taxon>
        <taxon>Tylenchina</taxon>
        <taxon>Tylenchomorpha</taxon>
        <taxon>Sphaerularioidea</taxon>
        <taxon>Anguinidae</taxon>
        <taxon>Anguininae</taxon>
        <taxon>Ditylenchus</taxon>
    </lineage>
</organism>
<comment type="caution">
    <text evidence="1">The sequence shown here is derived from an EMBL/GenBank/DDBJ whole genome shotgun (WGS) entry which is preliminary data.</text>
</comment>
<name>A0AAD4MLF4_9BILA</name>